<dbReference type="STRING" id="1798561.A3B87_03410"/>
<evidence type="ECO:0000256" key="3">
    <source>
        <dbReference type="ARBA" id="ARBA00023274"/>
    </source>
</evidence>
<dbReference type="Proteomes" id="UP000179136">
    <property type="component" value="Unassembled WGS sequence"/>
</dbReference>
<evidence type="ECO:0000256" key="1">
    <source>
        <dbReference type="ARBA" id="ARBA00008777"/>
    </source>
</evidence>
<dbReference type="SUPFAM" id="SSF64263">
    <property type="entry name" value="Prokaryotic ribosomal protein L17"/>
    <property type="match status" value="1"/>
</dbReference>
<accession>A0A1F6FMB5</accession>
<dbReference type="GO" id="GO:0006412">
    <property type="term" value="P:translation"/>
    <property type="evidence" value="ECO:0007669"/>
    <property type="project" value="UniProtKB-UniRule"/>
</dbReference>
<comment type="caution">
    <text evidence="6">The sequence shown here is derived from an EMBL/GenBank/DDBJ whole genome shotgun (WGS) entry which is preliminary data.</text>
</comment>
<dbReference type="NCBIfam" id="TIGR00059">
    <property type="entry name" value="L17"/>
    <property type="match status" value="1"/>
</dbReference>
<dbReference type="PANTHER" id="PTHR14413:SF16">
    <property type="entry name" value="LARGE RIBOSOMAL SUBUNIT PROTEIN BL17M"/>
    <property type="match status" value="1"/>
</dbReference>
<proteinExistence type="inferred from homology"/>
<evidence type="ECO:0000256" key="4">
    <source>
        <dbReference type="HAMAP-Rule" id="MF_01368"/>
    </source>
</evidence>
<comment type="similarity">
    <text evidence="1 4 5">Belongs to the bacterial ribosomal protein bL17 family.</text>
</comment>
<evidence type="ECO:0000256" key="2">
    <source>
        <dbReference type="ARBA" id="ARBA00022980"/>
    </source>
</evidence>
<dbReference type="Pfam" id="PF01196">
    <property type="entry name" value="Ribosomal_L17"/>
    <property type="match status" value="1"/>
</dbReference>
<dbReference type="GO" id="GO:0003735">
    <property type="term" value="F:structural constituent of ribosome"/>
    <property type="evidence" value="ECO:0007669"/>
    <property type="project" value="InterPro"/>
</dbReference>
<evidence type="ECO:0000313" key="7">
    <source>
        <dbReference type="Proteomes" id="UP000179136"/>
    </source>
</evidence>
<name>A0A1F6FMB5_9BACT</name>
<dbReference type="GO" id="GO:0022625">
    <property type="term" value="C:cytosolic large ribosomal subunit"/>
    <property type="evidence" value="ECO:0007669"/>
    <property type="project" value="TreeGrafter"/>
</dbReference>
<dbReference type="PANTHER" id="PTHR14413">
    <property type="entry name" value="RIBOSOMAL PROTEIN L17"/>
    <property type="match status" value="1"/>
</dbReference>
<organism evidence="6 7">
    <name type="scientific">Candidatus Kuenenbacteria bacterium RIFCSPHIGHO2_02_FULL_39_13</name>
    <dbReference type="NCBI Taxonomy" id="1798561"/>
    <lineage>
        <taxon>Bacteria</taxon>
        <taxon>Candidatus Kueneniibacteriota</taxon>
    </lineage>
</organism>
<dbReference type="PROSITE" id="PS01167">
    <property type="entry name" value="RIBOSOMAL_L17"/>
    <property type="match status" value="1"/>
</dbReference>
<reference evidence="6 7" key="1">
    <citation type="journal article" date="2016" name="Nat. Commun.">
        <title>Thousands of microbial genomes shed light on interconnected biogeochemical processes in an aquifer system.</title>
        <authorList>
            <person name="Anantharaman K."/>
            <person name="Brown C.T."/>
            <person name="Hug L.A."/>
            <person name="Sharon I."/>
            <person name="Castelle C.J."/>
            <person name="Probst A.J."/>
            <person name="Thomas B.C."/>
            <person name="Singh A."/>
            <person name="Wilkins M.J."/>
            <person name="Karaoz U."/>
            <person name="Brodie E.L."/>
            <person name="Williams K.H."/>
            <person name="Hubbard S.S."/>
            <person name="Banfield J.F."/>
        </authorList>
    </citation>
    <scope>NUCLEOTIDE SEQUENCE [LARGE SCALE GENOMIC DNA]</scope>
</reference>
<comment type="subunit">
    <text evidence="4">Part of the 50S ribosomal subunit. Contacts protein L32.</text>
</comment>
<dbReference type="InterPro" id="IPR000456">
    <property type="entry name" value="Ribosomal_bL17"/>
</dbReference>
<evidence type="ECO:0000313" key="6">
    <source>
        <dbReference type="EMBL" id="OGG86994.1"/>
    </source>
</evidence>
<protein>
    <recommendedName>
        <fullName evidence="4">Large ribosomal subunit protein bL17</fullName>
    </recommendedName>
</protein>
<dbReference type="FunFam" id="3.90.1030.10:FF:000001">
    <property type="entry name" value="50S ribosomal protein L17"/>
    <property type="match status" value="1"/>
</dbReference>
<dbReference type="InterPro" id="IPR047859">
    <property type="entry name" value="Ribosomal_bL17_CS"/>
</dbReference>
<evidence type="ECO:0000256" key="5">
    <source>
        <dbReference type="RuleBase" id="RU000660"/>
    </source>
</evidence>
<dbReference type="EMBL" id="MFMW01000024">
    <property type="protein sequence ID" value="OGG86994.1"/>
    <property type="molecule type" value="Genomic_DNA"/>
</dbReference>
<dbReference type="InterPro" id="IPR036373">
    <property type="entry name" value="Ribosomal_bL17_sf"/>
</dbReference>
<keyword evidence="3 4" id="KW-0687">Ribonucleoprotein</keyword>
<dbReference type="HAMAP" id="MF_01368">
    <property type="entry name" value="Ribosomal_bL17"/>
    <property type="match status" value="1"/>
</dbReference>
<gene>
    <name evidence="4" type="primary">rplQ</name>
    <name evidence="6" type="ORF">A3B87_03410</name>
</gene>
<dbReference type="Gene3D" id="3.90.1030.10">
    <property type="entry name" value="Ribosomal protein L17"/>
    <property type="match status" value="1"/>
</dbReference>
<dbReference type="AlphaFoldDB" id="A0A1F6FMB5"/>
<keyword evidence="2 4" id="KW-0689">Ribosomal protein</keyword>
<sequence length="116" mass="13464">MRHQKVRQKLGRPRGHRRALLKNLANSLILYEHIKTTEAKAKVLKPKVERLVTLAKVVDLHKRRQLLKVLPTRNAVKKLFEVLGPKYKERKGGYLRIIKLEPRQGDGAKMAVIEFV</sequence>